<dbReference type="Pfam" id="PF03492">
    <property type="entry name" value="Methyltransf_7"/>
    <property type="match status" value="1"/>
</dbReference>
<keyword evidence="4" id="KW-0489">Methyltransferase</keyword>
<comment type="cofactor">
    <cofactor evidence="1">
        <name>Mg(2+)</name>
        <dbReference type="ChEBI" id="CHEBI:18420"/>
    </cofactor>
</comment>
<reference evidence="9" key="1">
    <citation type="journal article" date="2025" name="Foods">
        <title>Unveiling the Microbial Signatures of Arabica Coffee Cherries: Insights into Ripeness Specific Diversity, Functional Traits, and Implications for Quality and Safety.</title>
        <authorList>
            <consortium name="RefSeq"/>
            <person name="Tenea G.N."/>
            <person name="Cifuentes V."/>
            <person name="Reyes P."/>
            <person name="Cevallos-Vallejos M."/>
        </authorList>
    </citation>
    <scope>NUCLEOTIDE SEQUENCE [LARGE SCALE GENOMIC DNA]</scope>
</reference>
<evidence type="ECO:0000256" key="7">
    <source>
        <dbReference type="ARBA" id="ARBA00022842"/>
    </source>
</evidence>
<evidence type="ECO:0000256" key="5">
    <source>
        <dbReference type="ARBA" id="ARBA00022679"/>
    </source>
</evidence>
<evidence type="ECO:0000256" key="4">
    <source>
        <dbReference type="ARBA" id="ARBA00022603"/>
    </source>
</evidence>
<dbReference type="GeneID" id="113737896"/>
<evidence type="ECO:0000313" key="10">
    <source>
        <dbReference type="RefSeq" id="XP_071904222.1"/>
    </source>
</evidence>
<keyword evidence="5" id="KW-0808">Transferase</keyword>
<dbReference type="PANTHER" id="PTHR31009">
    <property type="entry name" value="S-ADENOSYL-L-METHIONINE:CARBOXYL METHYLTRANSFERASE FAMILY PROTEIN"/>
    <property type="match status" value="1"/>
</dbReference>
<dbReference type="Gene3D" id="3.40.50.150">
    <property type="entry name" value="Vaccinia Virus protein VP39"/>
    <property type="match status" value="1"/>
</dbReference>
<feature type="compositionally biased region" description="Basic and acidic residues" evidence="8">
    <location>
        <begin position="16"/>
        <end position="35"/>
    </location>
</feature>
<gene>
    <name evidence="10" type="primary">LOC113737896</name>
</gene>
<keyword evidence="9" id="KW-1185">Reference proteome</keyword>
<reference evidence="10" key="2">
    <citation type="submission" date="2025-08" db="UniProtKB">
        <authorList>
            <consortium name="RefSeq"/>
        </authorList>
    </citation>
    <scope>IDENTIFICATION</scope>
    <source>
        <tissue evidence="10">Leaves</tissue>
    </source>
</reference>
<sequence>MQNGNHASLVKTLAKSIKDRENGNHSAETKEKPESHPINGGDDSKSYAQNSSYQKGVIEAAKREIVQAIKEKLDIEKVWPRRFVIADFGCSTGPNTFLAMQNIVEAVELKNKSLQQSPTIDFHVFFNDLVDNDFNTLFKSLPSHPRYFVAAVPGSFYERLFPKASLDLANSSYALHWLSKVPKEVGDQNSVAWNKSKTYCSGSKKEVTEAYFAQFRKDLNRFLDARAEELVGGGLLVIQLPGVPRGALPFNTGAGFIQELLGPCLFEMADLGFISHEKVHSFNSPMYFPSIEELDLAIKGNGHFTAERIKILNHPMQHLPFDAKMTCLQTRSIFEGFIKDHFEIDIVDQLFDLFAKKLEESCSIFYQEIRKDVDLFVLLKRVC</sequence>
<evidence type="ECO:0000256" key="8">
    <source>
        <dbReference type="SAM" id="MobiDB-lite"/>
    </source>
</evidence>
<protein>
    <submittedName>
        <fullName evidence="10">Loganic acid O-methyltransferase-like</fullName>
    </submittedName>
</protein>
<comment type="pathway">
    <text evidence="2">Alkaloid biosynthesis.</text>
</comment>
<dbReference type="Proteomes" id="UP001652660">
    <property type="component" value="Chromosome 1c"/>
</dbReference>
<organism evidence="9 10">
    <name type="scientific">Coffea arabica</name>
    <name type="common">Arabian coffee</name>
    <dbReference type="NCBI Taxonomy" id="13443"/>
    <lineage>
        <taxon>Eukaryota</taxon>
        <taxon>Viridiplantae</taxon>
        <taxon>Streptophyta</taxon>
        <taxon>Embryophyta</taxon>
        <taxon>Tracheophyta</taxon>
        <taxon>Spermatophyta</taxon>
        <taxon>Magnoliopsida</taxon>
        <taxon>eudicotyledons</taxon>
        <taxon>Gunneridae</taxon>
        <taxon>Pentapetalae</taxon>
        <taxon>asterids</taxon>
        <taxon>lamiids</taxon>
        <taxon>Gentianales</taxon>
        <taxon>Rubiaceae</taxon>
        <taxon>Ixoroideae</taxon>
        <taxon>Gardenieae complex</taxon>
        <taxon>Bertiereae - Coffeeae clade</taxon>
        <taxon>Coffeeae</taxon>
        <taxon>Coffea</taxon>
    </lineage>
</organism>
<accession>A0ABM4UAB2</accession>
<dbReference type="InterPro" id="IPR029063">
    <property type="entry name" value="SAM-dependent_MTases_sf"/>
</dbReference>
<dbReference type="Gene3D" id="1.10.1200.270">
    <property type="entry name" value="Methyltransferase, alpha-helical capping domain"/>
    <property type="match status" value="1"/>
</dbReference>
<keyword evidence="7" id="KW-0460">Magnesium</keyword>
<name>A0ABM4UAB2_COFAR</name>
<keyword evidence="6" id="KW-0479">Metal-binding</keyword>
<dbReference type="SUPFAM" id="SSF53335">
    <property type="entry name" value="S-adenosyl-L-methionine-dependent methyltransferases"/>
    <property type="match status" value="1"/>
</dbReference>
<comment type="similarity">
    <text evidence="3">Belongs to the methyltransferase superfamily. Type-7 methyltransferase family.</text>
</comment>
<feature type="region of interest" description="Disordered" evidence="8">
    <location>
        <begin position="1"/>
        <end position="47"/>
    </location>
</feature>
<evidence type="ECO:0000256" key="2">
    <source>
        <dbReference type="ARBA" id="ARBA00004913"/>
    </source>
</evidence>
<evidence type="ECO:0000256" key="6">
    <source>
        <dbReference type="ARBA" id="ARBA00022723"/>
    </source>
</evidence>
<evidence type="ECO:0000256" key="1">
    <source>
        <dbReference type="ARBA" id="ARBA00001946"/>
    </source>
</evidence>
<evidence type="ECO:0000256" key="3">
    <source>
        <dbReference type="ARBA" id="ARBA00007967"/>
    </source>
</evidence>
<dbReference type="InterPro" id="IPR005299">
    <property type="entry name" value="MeTrfase_7"/>
</dbReference>
<proteinExistence type="inferred from homology"/>
<evidence type="ECO:0000313" key="9">
    <source>
        <dbReference type="Proteomes" id="UP001652660"/>
    </source>
</evidence>
<dbReference type="RefSeq" id="XP_071904222.1">
    <property type="nucleotide sequence ID" value="XM_072048121.1"/>
</dbReference>
<dbReference type="InterPro" id="IPR042086">
    <property type="entry name" value="MeTrfase_capping"/>
</dbReference>